<comment type="caution">
    <text evidence="1">The sequence shown here is derived from an EMBL/GenBank/DDBJ whole genome shotgun (WGS) entry which is preliminary data.</text>
</comment>
<gene>
    <name evidence="1" type="ORF">RFH988_LOCUS17330</name>
</gene>
<protein>
    <submittedName>
        <fullName evidence="1">Uncharacterized protein</fullName>
    </submittedName>
</protein>
<name>A0A814L8M1_9BILA</name>
<accession>A0A814L8M1</accession>
<evidence type="ECO:0000313" key="2">
    <source>
        <dbReference type="Proteomes" id="UP000663882"/>
    </source>
</evidence>
<organism evidence="1 2">
    <name type="scientific">Rotaria sordida</name>
    <dbReference type="NCBI Taxonomy" id="392033"/>
    <lineage>
        <taxon>Eukaryota</taxon>
        <taxon>Metazoa</taxon>
        <taxon>Spiralia</taxon>
        <taxon>Gnathifera</taxon>
        <taxon>Rotifera</taxon>
        <taxon>Eurotatoria</taxon>
        <taxon>Bdelloidea</taxon>
        <taxon>Philodinida</taxon>
        <taxon>Philodinidae</taxon>
        <taxon>Rotaria</taxon>
    </lineage>
</organism>
<dbReference type="AlphaFoldDB" id="A0A814L8M1"/>
<reference evidence="1" key="1">
    <citation type="submission" date="2021-02" db="EMBL/GenBank/DDBJ databases">
        <authorList>
            <person name="Nowell W R."/>
        </authorList>
    </citation>
    <scope>NUCLEOTIDE SEQUENCE</scope>
</reference>
<proteinExistence type="predicted"/>
<evidence type="ECO:0000313" key="1">
    <source>
        <dbReference type="EMBL" id="CAF1062454.1"/>
    </source>
</evidence>
<dbReference type="OrthoDB" id="10055595at2759"/>
<sequence>MIIDEYLWHIHIGDSTMSLSMFHNFCKNVLTLIGGRIVSLRLRLTNVIGGWSIISSSFRYHQTRLLQHLHLIDIKPDEFDKLLSSPLIKQLHTLLVDVKQNSLFKQQTVEGVYLTKACSKLPRLTICRLPFDICTKERNELGKYSTIIEISLPNILNTTHLRRLTIGMNTSYFLERLLLLIPFIEHLSIGVKDPDIKENDRINIIRLPVAVQPDRLLYLSRLSIDCANNNSFHRAISLLSSVFNRITHFSLKFEGYSYLSDPLIISGDTIQELCINRLNPLARYYLHLTFYINNDLKEKIIFNSFFKVPFINQRRPKVFIQETNHFNIGEIPHSFMVYTLPYNDKIFSSSLLTKDLEIYSQMSVNALDLFRHTDQLLLNGFVGNNYFSDLANCRSSISLLVPWTQISKVFVCGTDFIKSGTLESILRMASNVHTLEIWDVDGTLPRAILRNKNDVGTRINEQIESLKIVDFTMELSRTERFCTRLYNQLPNLKTISFCIRYSDRLEEIQSSSITDDKNESTNGIIKIMHFLVDHFKQLVSIDIQFIEKSSFMSPYYPHLIRKQIYEKPLSRPNRVQCYHETIQIWL</sequence>
<dbReference type="EMBL" id="CAJNOO010000923">
    <property type="protein sequence ID" value="CAF1062454.1"/>
    <property type="molecule type" value="Genomic_DNA"/>
</dbReference>
<dbReference type="Proteomes" id="UP000663882">
    <property type="component" value="Unassembled WGS sequence"/>
</dbReference>